<evidence type="ECO:0000256" key="6">
    <source>
        <dbReference type="SAM" id="MobiDB-lite"/>
    </source>
</evidence>
<dbReference type="GO" id="GO:0042796">
    <property type="term" value="P:snRNA transcription by RNA polymerase III"/>
    <property type="evidence" value="ECO:0007669"/>
    <property type="project" value="TreeGrafter"/>
</dbReference>
<feature type="domain" description="Myb-like" evidence="7">
    <location>
        <begin position="54"/>
        <end position="104"/>
    </location>
</feature>
<evidence type="ECO:0000259" key="7">
    <source>
        <dbReference type="PROSITE" id="PS50090"/>
    </source>
</evidence>
<evidence type="ECO:0000256" key="1">
    <source>
        <dbReference type="ARBA" id="ARBA00022737"/>
    </source>
</evidence>
<dbReference type="FunFam" id="1.10.10.60:FF:000010">
    <property type="entry name" value="Transcriptional activator Myb isoform A"/>
    <property type="match status" value="1"/>
</dbReference>
<name>A0A1J4JVD7_9EUKA</name>
<dbReference type="GO" id="GO:0000978">
    <property type="term" value="F:RNA polymerase II cis-regulatory region sequence-specific DNA binding"/>
    <property type="evidence" value="ECO:0007669"/>
    <property type="project" value="TreeGrafter"/>
</dbReference>
<dbReference type="SMART" id="SM00717">
    <property type="entry name" value="SANT"/>
    <property type="match status" value="2"/>
</dbReference>
<dbReference type="OrthoDB" id="2143914at2759"/>
<evidence type="ECO:0000256" key="3">
    <source>
        <dbReference type="ARBA" id="ARBA00023125"/>
    </source>
</evidence>
<keyword evidence="4" id="KW-0804">Transcription</keyword>
<keyword evidence="10" id="KW-1185">Reference proteome</keyword>
<comment type="caution">
    <text evidence="9">The sequence shown here is derived from an EMBL/GenBank/DDBJ whole genome shotgun (WGS) entry which is preliminary data.</text>
</comment>
<proteinExistence type="predicted"/>
<keyword evidence="1" id="KW-0677">Repeat</keyword>
<dbReference type="CDD" id="cd00167">
    <property type="entry name" value="SANT"/>
    <property type="match status" value="2"/>
</dbReference>
<dbReference type="GO" id="GO:0001006">
    <property type="term" value="F:RNA polymerase III type 3 promoter sequence-specific DNA binding"/>
    <property type="evidence" value="ECO:0007669"/>
    <property type="project" value="TreeGrafter"/>
</dbReference>
<keyword evidence="5" id="KW-0539">Nucleus</keyword>
<dbReference type="GO" id="GO:0042795">
    <property type="term" value="P:snRNA transcription by RNA polymerase II"/>
    <property type="evidence" value="ECO:0007669"/>
    <property type="project" value="TreeGrafter"/>
</dbReference>
<dbReference type="RefSeq" id="XP_068356225.1">
    <property type="nucleotide sequence ID" value="XM_068506844.1"/>
</dbReference>
<dbReference type="Pfam" id="PF00249">
    <property type="entry name" value="Myb_DNA-binding"/>
    <property type="match status" value="2"/>
</dbReference>
<keyword evidence="2" id="KW-0805">Transcription regulation</keyword>
<dbReference type="Proteomes" id="UP000179807">
    <property type="component" value="Unassembled WGS sequence"/>
</dbReference>
<feature type="domain" description="HTH myb-type" evidence="8">
    <location>
        <begin position="2"/>
        <end position="57"/>
    </location>
</feature>
<feature type="domain" description="HTH myb-type" evidence="8">
    <location>
        <begin position="58"/>
        <end position="101"/>
    </location>
</feature>
<dbReference type="InterPro" id="IPR001005">
    <property type="entry name" value="SANT/Myb"/>
</dbReference>
<dbReference type="InterPro" id="IPR051575">
    <property type="entry name" value="Myb-like_DNA-bd"/>
</dbReference>
<reference evidence="9" key="1">
    <citation type="submission" date="2016-10" db="EMBL/GenBank/DDBJ databases">
        <authorList>
            <person name="Benchimol M."/>
            <person name="Almeida L.G."/>
            <person name="Vasconcelos A.T."/>
            <person name="Perreira-Neves A."/>
            <person name="Rosa I.A."/>
            <person name="Tasca T."/>
            <person name="Bogo M.R."/>
            <person name="de Souza W."/>
        </authorList>
    </citation>
    <scope>NUCLEOTIDE SEQUENCE [LARGE SCALE GENOMIC DNA]</scope>
    <source>
        <strain evidence="9">K</strain>
    </source>
</reference>
<feature type="region of interest" description="Disordered" evidence="6">
    <location>
        <begin position="119"/>
        <end position="189"/>
    </location>
</feature>
<protein>
    <recommendedName>
        <fullName evidence="11">Myb-like DNA-binding domain containing protein</fullName>
    </recommendedName>
</protein>
<feature type="compositionally biased region" description="Low complexity" evidence="6">
    <location>
        <begin position="127"/>
        <end position="146"/>
    </location>
</feature>
<dbReference type="EMBL" id="MLAK01000839">
    <property type="protein sequence ID" value="OHT03089.1"/>
    <property type="molecule type" value="Genomic_DNA"/>
</dbReference>
<evidence type="ECO:0000313" key="10">
    <source>
        <dbReference type="Proteomes" id="UP000179807"/>
    </source>
</evidence>
<dbReference type="GO" id="GO:0019185">
    <property type="term" value="C:snRNA-activating protein complex"/>
    <property type="evidence" value="ECO:0007669"/>
    <property type="project" value="TreeGrafter"/>
</dbReference>
<organism evidence="9 10">
    <name type="scientific">Tritrichomonas foetus</name>
    <dbReference type="NCBI Taxonomy" id="1144522"/>
    <lineage>
        <taxon>Eukaryota</taxon>
        <taxon>Metamonada</taxon>
        <taxon>Parabasalia</taxon>
        <taxon>Tritrichomonadida</taxon>
        <taxon>Tritrichomonadidae</taxon>
        <taxon>Tritrichomonas</taxon>
    </lineage>
</organism>
<evidence type="ECO:0000259" key="8">
    <source>
        <dbReference type="PROSITE" id="PS51294"/>
    </source>
</evidence>
<dbReference type="PROSITE" id="PS50090">
    <property type="entry name" value="MYB_LIKE"/>
    <property type="match status" value="2"/>
</dbReference>
<dbReference type="GeneID" id="94841548"/>
<evidence type="ECO:0000313" key="9">
    <source>
        <dbReference type="EMBL" id="OHT03089.1"/>
    </source>
</evidence>
<evidence type="ECO:0008006" key="11">
    <source>
        <dbReference type="Google" id="ProtNLM"/>
    </source>
</evidence>
<dbReference type="PROSITE" id="PS51294">
    <property type="entry name" value="HTH_MYB"/>
    <property type="match status" value="2"/>
</dbReference>
<dbReference type="PANTHER" id="PTHR46621:SF1">
    <property type="entry name" value="SNRNA-ACTIVATING PROTEIN COMPLEX SUBUNIT 4"/>
    <property type="match status" value="1"/>
</dbReference>
<evidence type="ECO:0000256" key="2">
    <source>
        <dbReference type="ARBA" id="ARBA00023015"/>
    </source>
</evidence>
<dbReference type="VEuPathDB" id="TrichDB:TRFO_29546"/>
<sequence length="234" mass="27036">MNESKNKKRFTREEDQRLLELVALHGAKKWDMLANKLGGRCGRQCRDRYVNYLSPKVKKTKWTTNEDRLLIEMYRRIGPKWSTIARKFKGRTASALKNRWNFTVGIYFQDMAAKFEKKNSLSKSEESPSLTSKRSYTNLTSTTTQTEENPIENDYGNHVAYQPSKSSEHSPDTTPKAEVTKDTSSNHSITADVIEKETIADKTTIIEQSLRHILDNFNLNSLAEWDELCEIFES</sequence>
<dbReference type="AlphaFoldDB" id="A0A1J4JVD7"/>
<dbReference type="SUPFAM" id="SSF46689">
    <property type="entry name" value="Homeodomain-like"/>
    <property type="match status" value="1"/>
</dbReference>
<feature type="domain" description="Myb-like" evidence="7">
    <location>
        <begin position="2"/>
        <end position="53"/>
    </location>
</feature>
<dbReference type="Gene3D" id="1.10.10.60">
    <property type="entry name" value="Homeodomain-like"/>
    <property type="match status" value="2"/>
</dbReference>
<keyword evidence="3" id="KW-0238">DNA-binding</keyword>
<gene>
    <name evidence="9" type="ORF">TRFO_29546</name>
</gene>
<accession>A0A1J4JVD7</accession>
<dbReference type="InterPro" id="IPR017930">
    <property type="entry name" value="Myb_dom"/>
</dbReference>
<dbReference type="InterPro" id="IPR009057">
    <property type="entry name" value="Homeodomain-like_sf"/>
</dbReference>
<evidence type="ECO:0000256" key="4">
    <source>
        <dbReference type="ARBA" id="ARBA00023163"/>
    </source>
</evidence>
<evidence type="ECO:0000256" key="5">
    <source>
        <dbReference type="ARBA" id="ARBA00023242"/>
    </source>
</evidence>
<dbReference type="PANTHER" id="PTHR46621">
    <property type="entry name" value="SNRNA-ACTIVATING PROTEIN COMPLEX SUBUNIT 4"/>
    <property type="match status" value="1"/>
</dbReference>